<name>A0A818GP10_9BILA</name>
<organism evidence="1 2">
    <name type="scientific">Rotaria socialis</name>
    <dbReference type="NCBI Taxonomy" id="392032"/>
    <lineage>
        <taxon>Eukaryota</taxon>
        <taxon>Metazoa</taxon>
        <taxon>Spiralia</taxon>
        <taxon>Gnathifera</taxon>
        <taxon>Rotifera</taxon>
        <taxon>Eurotatoria</taxon>
        <taxon>Bdelloidea</taxon>
        <taxon>Philodinida</taxon>
        <taxon>Philodinidae</taxon>
        <taxon>Rotaria</taxon>
    </lineage>
</organism>
<accession>A0A818GP10</accession>
<comment type="caution">
    <text evidence="1">The sequence shown here is derived from an EMBL/GenBank/DDBJ whole genome shotgun (WGS) entry which is preliminary data.</text>
</comment>
<gene>
    <name evidence="1" type="ORF">GRG538_LOCUS17097</name>
</gene>
<dbReference type="Proteomes" id="UP000663872">
    <property type="component" value="Unassembled WGS sequence"/>
</dbReference>
<evidence type="ECO:0000313" key="1">
    <source>
        <dbReference type="EMBL" id="CAF3492847.1"/>
    </source>
</evidence>
<evidence type="ECO:0000313" key="2">
    <source>
        <dbReference type="Proteomes" id="UP000663872"/>
    </source>
</evidence>
<dbReference type="AlphaFoldDB" id="A0A818GP10"/>
<sequence length="545" mass="64316">MLSVNEHKKIKWQLDNIPESIKGKPRQNLRTTLKKKLHEHELISRFAPFEPYLYQQFFINRNTNAQTLHNIIEAVKNATSFTLDTESVCVYKKPNKPALIQLQIIQENLFSYIILIEVCHLPHPDEHTFKLIQRLFEYLFESSKNIYIWGSINELEKFSKFNLFSLDQIYLSNNINLQNRFKNYWHEHHPHQSTLLSTNNDISCICEQCLDIQLNNPWSLQDAVAYQLHKWLDKRYTCSTFDIGLDSTLFHRNSNELEHRNVMINYAVNDCLSMHQLLIDMQIIDNEQQAIELFQQPELITSIDHDSSFQIVAATSSTNIPSLQQYTRAPYDNILFDDDQEQRTSPQQRTILLNERQQLSNTTTTLEQISDDDNELEQISDDDNELEQISDDDNELEQISDDENIPQTPQINLSHTIHSSNNPTNLAPLTIDEKRKIHNRSCTLKQRKKLYRHEFIRRGIDNRFSISQIKQILRAHKINFLAINKATSSTTNRTSLYIGIENRTLLSQAEHATRHLFTTAHYNEFRYQQRELHSNNYRHHHRSHK</sequence>
<dbReference type="EMBL" id="CAJNYT010002787">
    <property type="protein sequence ID" value="CAF3492847.1"/>
    <property type="molecule type" value="Genomic_DNA"/>
</dbReference>
<proteinExistence type="predicted"/>
<protein>
    <submittedName>
        <fullName evidence="1">Uncharacterized protein</fullName>
    </submittedName>
</protein>
<reference evidence="1" key="1">
    <citation type="submission" date="2021-02" db="EMBL/GenBank/DDBJ databases">
        <authorList>
            <person name="Nowell W R."/>
        </authorList>
    </citation>
    <scope>NUCLEOTIDE SEQUENCE</scope>
</reference>
<dbReference type="GO" id="GO:0003676">
    <property type="term" value="F:nucleic acid binding"/>
    <property type="evidence" value="ECO:0007669"/>
    <property type="project" value="InterPro"/>
</dbReference>
<dbReference type="InterPro" id="IPR036397">
    <property type="entry name" value="RNaseH_sf"/>
</dbReference>
<dbReference type="Gene3D" id="3.30.420.10">
    <property type="entry name" value="Ribonuclease H-like superfamily/Ribonuclease H"/>
    <property type="match status" value="1"/>
</dbReference>